<dbReference type="InterPro" id="IPR050536">
    <property type="entry name" value="DtxR_MntR_Metal-Reg"/>
</dbReference>
<keyword evidence="3" id="KW-0238">DNA-binding</keyword>
<dbReference type="PANTHER" id="PTHR33238:SF7">
    <property type="entry name" value="IRON-DEPENDENT TRANSCRIPTIONAL REGULATOR"/>
    <property type="match status" value="1"/>
</dbReference>
<dbReference type="PANTHER" id="PTHR33238">
    <property type="entry name" value="IRON (METAL) DEPENDENT REPRESSOR, DTXR FAMILY"/>
    <property type="match status" value="1"/>
</dbReference>
<dbReference type="InterPro" id="IPR022689">
    <property type="entry name" value="Iron_dep_repressor"/>
</dbReference>
<dbReference type="Pfam" id="PF02742">
    <property type="entry name" value="Fe_dep_repr_C"/>
    <property type="match status" value="1"/>
</dbReference>
<dbReference type="Gene3D" id="1.10.10.10">
    <property type="entry name" value="Winged helix-like DNA-binding domain superfamily/Winged helix DNA-binding domain"/>
    <property type="match status" value="1"/>
</dbReference>
<dbReference type="Gene3D" id="1.10.60.10">
    <property type="entry name" value="Iron dependent repressor, metal binding and dimerisation domain"/>
    <property type="match status" value="1"/>
</dbReference>
<keyword evidence="4" id="KW-0804">Transcription</keyword>
<comment type="caution">
    <text evidence="6">The sequence shown here is derived from an EMBL/GenBank/DDBJ whole genome shotgun (WGS) entry which is preliminary data.</text>
</comment>
<evidence type="ECO:0000313" key="7">
    <source>
        <dbReference type="Proteomes" id="UP000824179"/>
    </source>
</evidence>
<dbReference type="GO" id="GO:0003700">
    <property type="term" value="F:DNA-binding transcription factor activity"/>
    <property type="evidence" value="ECO:0007669"/>
    <property type="project" value="InterPro"/>
</dbReference>
<dbReference type="PROSITE" id="PS50944">
    <property type="entry name" value="HTH_DTXR"/>
    <property type="match status" value="1"/>
</dbReference>
<dbReference type="EMBL" id="DVHB01000059">
    <property type="protein sequence ID" value="HIR39382.1"/>
    <property type="molecule type" value="Genomic_DNA"/>
</dbReference>
<protein>
    <submittedName>
        <fullName evidence="6">Metal-dependent transcriptional regulator</fullName>
    </submittedName>
</protein>
<name>A0A9D1AF79_9FIRM</name>
<dbReference type="GO" id="GO:0003677">
    <property type="term" value="F:DNA binding"/>
    <property type="evidence" value="ECO:0007669"/>
    <property type="project" value="UniProtKB-KW"/>
</dbReference>
<dbReference type="Proteomes" id="UP000824179">
    <property type="component" value="Unassembled WGS sequence"/>
</dbReference>
<evidence type="ECO:0000256" key="2">
    <source>
        <dbReference type="ARBA" id="ARBA00023015"/>
    </source>
</evidence>
<dbReference type="AlphaFoldDB" id="A0A9D1AF79"/>
<dbReference type="SUPFAM" id="SSF47979">
    <property type="entry name" value="Iron-dependent repressor protein, dimerization domain"/>
    <property type="match status" value="1"/>
</dbReference>
<keyword evidence="2" id="KW-0805">Transcription regulation</keyword>
<evidence type="ECO:0000259" key="5">
    <source>
        <dbReference type="PROSITE" id="PS50944"/>
    </source>
</evidence>
<dbReference type="InterPro" id="IPR022687">
    <property type="entry name" value="HTH_DTXR"/>
</dbReference>
<dbReference type="InterPro" id="IPR036390">
    <property type="entry name" value="WH_DNA-bd_sf"/>
</dbReference>
<dbReference type="Pfam" id="PF01325">
    <property type="entry name" value="Fe_dep_repress"/>
    <property type="match status" value="1"/>
</dbReference>
<dbReference type="GO" id="GO:0046983">
    <property type="term" value="F:protein dimerization activity"/>
    <property type="evidence" value="ECO:0007669"/>
    <property type="project" value="InterPro"/>
</dbReference>
<dbReference type="GO" id="GO:0046914">
    <property type="term" value="F:transition metal ion binding"/>
    <property type="evidence" value="ECO:0007669"/>
    <property type="project" value="InterPro"/>
</dbReference>
<feature type="domain" description="HTH dtxR-type" evidence="5">
    <location>
        <begin position="1"/>
        <end position="63"/>
    </location>
</feature>
<accession>A0A9D1AF79</accession>
<dbReference type="SUPFAM" id="SSF46785">
    <property type="entry name" value="Winged helix' DNA-binding domain"/>
    <property type="match status" value="1"/>
</dbReference>
<dbReference type="SMART" id="SM00529">
    <property type="entry name" value="HTH_DTXR"/>
    <property type="match status" value="1"/>
</dbReference>
<proteinExistence type="inferred from homology"/>
<reference evidence="6" key="1">
    <citation type="submission" date="2020-10" db="EMBL/GenBank/DDBJ databases">
        <authorList>
            <person name="Gilroy R."/>
        </authorList>
    </citation>
    <scope>NUCLEOTIDE SEQUENCE</scope>
    <source>
        <strain evidence="6">ChiW25-3613</strain>
    </source>
</reference>
<organism evidence="6 7">
    <name type="scientific">Candidatus Coproplasma stercoripullorum</name>
    <dbReference type="NCBI Taxonomy" id="2840751"/>
    <lineage>
        <taxon>Bacteria</taxon>
        <taxon>Bacillati</taxon>
        <taxon>Bacillota</taxon>
        <taxon>Clostridia</taxon>
        <taxon>Eubacteriales</taxon>
        <taxon>Candidatus Coproplasma</taxon>
    </lineage>
</organism>
<evidence type="ECO:0000256" key="4">
    <source>
        <dbReference type="ARBA" id="ARBA00023163"/>
    </source>
</evidence>
<evidence type="ECO:0000313" key="6">
    <source>
        <dbReference type="EMBL" id="HIR39382.1"/>
    </source>
</evidence>
<dbReference type="InterPro" id="IPR001367">
    <property type="entry name" value="Fe_dep_repressor"/>
</dbReference>
<dbReference type="InterPro" id="IPR036421">
    <property type="entry name" value="Fe_dep_repressor_sf"/>
</dbReference>
<reference evidence="6" key="2">
    <citation type="journal article" date="2021" name="PeerJ">
        <title>Extensive microbial diversity within the chicken gut microbiome revealed by metagenomics and culture.</title>
        <authorList>
            <person name="Gilroy R."/>
            <person name="Ravi A."/>
            <person name="Getino M."/>
            <person name="Pursley I."/>
            <person name="Horton D.L."/>
            <person name="Alikhan N.F."/>
            <person name="Baker D."/>
            <person name="Gharbi K."/>
            <person name="Hall N."/>
            <person name="Watson M."/>
            <person name="Adriaenssens E.M."/>
            <person name="Foster-Nyarko E."/>
            <person name="Jarju S."/>
            <person name="Secka A."/>
            <person name="Antonio M."/>
            <person name="Oren A."/>
            <person name="Chaudhuri R.R."/>
            <person name="La Ragione R."/>
            <person name="Hildebrand F."/>
            <person name="Pallen M.J."/>
        </authorList>
    </citation>
    <scope>NUCLEOTIDE SEQUENCE</scope>
    <source>
        <strain evidence="6">ChiW25-3613</strain>
    </source>
</reference>
<gene>
    <name evidence="6" type="ORF">IAB90_03265</name>
</gene>
<evidence type="ECO:0000256" key="1">
    <source>
        <dbReference type="ARBA" id="ARBA00007871"/>
    </source>
</evidence>
<evidence type="ECO:0000256" key="3">
    <source>
        <dbReference type="ARBA" id="ARBA00023125"/>
    </source>
</evidence>
<dbReference type="InterPro" id="IPR036388">
    <property type="entry name" value="WH-like_DNA-bd_sf"/>
</dbReference>
<comment type="similarity">
    <text evidence="1">Belongs to the DtxR/MntR family.</text>
</comment>
<sequence>MKHNQSSEDYLETILLLSGKQDAVHRIDVARAVGVSQPAVQKAVKILIAQGYVVTDGMHIHLTESGREYACSVYERHCTIRTFLKLLGVSEETADADACEMEHIISAETYEMMQQYIADNCKKA</sequence>